<reference evidence="2 3" key="1">
    <citation type="journal article" date="2016" name="Environ. Microbiol.">
        <title>New Methyloceanibacter diversity from North Sea sediments includes methanotroph containing solely the soluble methane monooxygenase.</title>
        <authorList>
            <person name="Vekeman B."/>
            <person name="Kerckhof F.M."/>
            <person name="Cremers G."/>
            <person name="de Vos P."/>
            <person name="Vandamme P."/>
            <person name="Boon N."/>
            <person name="Op den Camp H.J."/>
            <person name="Heylen K."/>
        </authorList>
    </citation>
    <scope>NUCLEOTIDE SEQUENCE [LARGE SCALE GENOMIC DNA]</scope>
    <source>
        <strain evidence="2 3">R-67175</strain>
    </source>
</reference>
<sequence length="259" mass="28269">MDSSGGLPDVSTITMRTPFRWLGAGWRDLWKAPGPCLAYGLIVALLSFLLCYALVVSNAAFWVLALTVGFVFIAPMLAMGLYEAGRLIERGEKPTLGRMLYVRPALRQDIAYLGLALVLIYLFWGRIAQIVYGLSTYHLHRTVNDFVTFATSTSDGQSMLLTGSIVGGVIAFFTYCLVVVSAPMLLDQKTNVFAAVATSVRAVIENFWPMVLWAAILGVLTLATAATGFLGLVIVFPWLGLASWHAYRELVPEHAPSSQ</sequence>
<proteinExistence type="predicted"/>
<dbReference type="InterPro" id="IPR018692">
    <property type="entry name" value="DUF2189"/>
</dbReference>
<keyword evidence="1" id="KW-0472">Membrane</keyword>
<accession>A0A1E3VXC6</accession>
<keyword evidence="3" id="KW-1185">Reference proteome</keyword>
<dbReference type="AlphaFoldDB" id="A0A1E3VXC6"/>
<dbReference type="Proteomes" id="UP000094472">
    <property type="component" value="Unassembled WGS sequence"/>
</dbReference>
<feature type="transmembrane region" description="Helical" evidence="1">
    <location>
        <begin position="36"/>
        <end position="55"/>
    </location>
</feature>
<evidence type="ECO:0008006" key="4">
    <source>
        <dbReference type="Google" id="ProtNLM"/>
    </source>
</evidence>
<evidence type="ECO:0000313" key="2">
    <source>
        <dbReference type="EMBL" id="ODR98194.1"/>
    </source>
</evidence>
<feature type="transmembrane region" description="Helical" evidence="1">
    <location>
        <begin position="207"/>
        <end position="240"/>
    </location>
</feature>
<dbReference type="Pfam" id="PF09955">
    <property type="entry name" value="DUF2189"/>
    <property type="match status" value="1"/>
</dbReference>
<evidence type="ECO:0000256" key="1">
    <source>
        <dbReference type="SAM" id="Phobius"/>
    </source>
</evidence>
<keyword evidence="1" id="KW-0812">Transmembrane</keyword>
<gene>
    <name evidence="2" type="ORF">AUC69_09750</name>
</gene>
<organism evidence="2 3">
    <name type="scientific">Methyloceanibacter superfactus</name>
    <dbReference type="NCBI Taxonomy" id="1774969"/>
    <lineage>
        <taxon>Bacteria</taxon>
        <taxon>Pseudomonadati</taxon>
        <taxon>Pseudomonadota</taxon>
        <taxon>Alphaproteobacteria</taxon>
        <taxon>Hyphomicrobiales</taxon>
        <taxon>Hyphomicrobiaceae</taxon>
        <taxon>Methyloceanibacter</taxon>
    </lineage>
</organism>
<feature type="transmembrane region" description="Helical" evidence="1">
    <location>
        <begin position="110"/>
        <end position="132"/>
    </location>
</feature>
<name>A0A1E3VXC6_9HYPH</name>
<feature type="transmembrane region" description="Helical" evidence="1">
    <location>
        <begin position="61"/>
        <end position="82"/>
    </location>
</feature>
<dbReference type="EMBL" id="LPWF01000023">
    <property type="protein sequence ID" value="ODR98194.1"/>
    <property type="molecule type" value="Genomic_DNA"/>
</dbReference>
<comment type="caution">
    <text evidence="2">The sequence shown here is derived from an EMBL/GenBank/DDBJ whole genome shotgun (WGS) entry which is preliminary data.</text>
</comment>
<evidence type="ECO:0000313" key="3">
    <source>
        <dbReference type="Proteomes" id="UP000094472"/>
    </source>
</evidence>
<protein>
    <recommendedName>
        <fullName evidence="4">Cytochrome C oxidase subunit I</fullName>
    </recommendedName>
</protein>
<dbReference type="STRING" id="1774969.AUC69_09750"/>
<feature type="transmembrane region" description="Helical" evidence="1">
    <location>
        <begin position="165"/>
        <end position="186"/>
    </location>
</feature>
<keyword evidence="1" id="KW-1133">Transmembrane helix</keyword>